<reference evidence="1 2" key="1">
    <citation type="submission" date="2020-08" db="EMBL/GenBank/DDBJ databases">
        <title>Sequencing the genomes of 1000 actinobacteria strains.</title>
        <authorList>
            <person name="Klenk H.-P."/>
        </authorList>
    </citation>
    <scope>NUCLEOTIDE SEQUENCE [LARGE SCALE GENOMIC DNA]</scope>
    <source>
        <strain evidence="1 2">DSM 45507</strain>
    </source>
</reference>
<dbReference type="InterPro" id="IPR045592">
    <property type="entry name" value="DUF6461"/>
</dbReference>
<organism evidence="1 2">
    <name type="scientific">Nonomuraea jabiensis</name>
    <dbReference type="NCBI Taxonomy" id="882448"/>
    <lineage>
        <taxon>Bacteria</taxon>
        <taxon>Bacillati</taxon>
        <taxon>Actinomycetota</taxon>
        <taxon>Actinomycetes</taxon>
        <taxon>Streptosporangiales</taxon>
        <taxon>Streptosporangiaceae</taxon>
        <taxon>Nonomuraea</taxon>
    </lineage>
</organism>
<comment type="caution">
    <text evidence="1">The sequence shown here is derived from an EMBL/GenBank/DDBJ whole genome shotgun (WGS) entry which is preliminary data.</text>
</comment>
<dbReference type="EMBL" id="JACHMB010000001">
    <property type="protein sequence ID" value="MBB5773524.1"/>
    <property type="molecule type" value="Genomic_DNA"/>
</dbReference>
<evidence type="ECO:0000313" key="2">
    <source>
        <dbReference type="Proteomes" id="UP000579153"/>
    </source>
</evidence>
<dbReference type="AlphaFoldDB" id="A0A7W9FXR4"/>
<protein>
    <submittedName>
        <fullName evidence="1">Uncharacterized protein</fullName>
    </submittedName>
</protein>
<proteinExistence type="predicted"/>
<accession>A0A7W9FXR4</accession>
<dbReference type="RefSeq" id="WP_185067497.1">
    <property type="nucleotide sequence ID" value="NZ_JACHMB010000001.1"/>
</dbReference>
<dbReference type="Pfam" id="PF20062">
    <property type="entry name" value="DUF6461"/>
    <property type="match status" value="1"/>
</dbReference>
<sequence>MNMPTPNPADHAWLTGDDFSHWTTGFCVTLLPNKSPDWVEDILRTFLGAVPVLDTTQPYIAHIHAAGSGSIMFENGGFGGMMLEVIRRLSQDTKAVVVLRDFLGNAAFAYAMDGEIITRFDIYFPGDRLGRSPDALNDQLSAVGLLPAYEYVFDEDVDEEDVPERDLNAEVIRALAVATAVTGVRFDKSHLNAAPHAVSLAPLYGSDLARRFA</sequence>
<name>A0A7W9FXR4_9ACTN</name>
<keyword evidence="2" id="KW-1185">Reference proteome</keyword>
<gene>
    <name evidence="1" type="ORF">HD596_000280</name>
</gene>
<dbReference type="Proteomes" id="UP000579153">
    <property type="component" value="Unassembled WGS sequence"/>
</dbReference>
<evidence type="ECO:0000313" key="1">
    <source>
        <dbReference type="EMBL" id="MBB5773524.1"/>
    </source>
</evidence>